<dbReference type="Proteomes" id="UP001239994">
    <property type="component" value="Unassembled WGS sequence"/>
</dbReference>
<feature type="non-terminal residue" evidence="2">
    <location>
        <position position="1"/>
    </location>
</feature>
<feature type="region of interest" description="Disordered" evidence="1">
    <location>
        <begin position="1"/>
        <end position="36"/>
    </location>
</feature>
<evidence type="ECO:0000313" key="2">
    <source>
        <dbReference type="EMBL" id="KAK1785296.1"/>
    </source>
</evidence>
<protein>
    <submittedName>
        <fullName evidence="2">Uncharacterized protein</fullName>
    </submittedName>
</protein>
<evidence type="ECO:0000313" key="3">
    <source>
        <dbReference type="Proteomes" id="UP001239994"/>
    </source>
</evidence>
<dbReference type="EMBL" id="JAROKS010000026">
    <property type="protein sequence ID" value="KAK1785296.1"/>
    <property type="molecule type" value="Genomic_DNA"/>
</dbReference>
<keyword evidence="3" id="KW-1185">Reference proteome</keyword>
<accession>A0AAD9DKN3</accession>
<feature type="compositionally biased region" description="Basic and acidic residues" evidence="1">
    <location>
        <begin position="7"/>
        <end position="36"/>
    </location>
</feature>
<gene>
    <name evidence="2" type="ORF">P4O66_018693</name>
</gene>
<reference evidence="2" key="1">
    <citation type="submission" date="2023-03" db="EMBL/GenBank/DDBJ databases">
        <title>Electrophorus voltai genome.</title>
        <authorList>
            <person name="Bian C."/>
        </authorList>
    </citation>
    <scope>NUCLEOTIDE SEQUENCE</scope>
    <source>
        <strain evidence="2">CB-2022</strain>
        <tissue evidence="2">Muscle</tissue>
    </source>
</reference>
<evidence type="ECO:0000256" key="1">
    <source>
        <dbReference type="SAM" id="MobiDB-lite"/>
    </source>
</evidence>
<proteinExistence type="predicted"/>
<name>A0AAD9DKN3_9TELE</name>
<sequence length="406" mass="44204">CTYGTADEMRGGDGGISREREIGGRDEERLDGTRPPERWHLLQPLDGPPLVGVSQELSADTFGPEGRRAELDRGLLLHDRFCLPLLASPLHSEAKLHPPLPAKTLRLLIRSYLPLPVTILRTLGRGLRPLSASSSEAKGNTPRNLVGGLGLFSLGRGGPKGTTLTRKRAVGWSNWDLRRAELKPESLSFSGLASDTGGLCPKPPEANHLWDAPRAAGKRRTVGEGGTSATGADVHPCVSVEATDTSRHLHGWCNVVGSVPDYPERGREAAFLPLTLLVAPGLPVYLRCKGSSTLSNNSWWGFKTTFTCAGTKEVMHCSSFLSLLFQATSDKNLHWALVSFCPQTMTVPLLGKGIQISVDPWQVHIVKSPKMELIVYIHNSFMLLKTEEVIVHICKPTPQFTPKSLN</sequence>
<dbReference type="AlphaFoldDB" id="A0AAD9DKN3"/>
<organism evidence="2 3">
    <name type="scientific">Electrophorus voltai</name>
    <dbReference type="NCBI Taxonomy" id="2609070"/>
    <lineage>
        <taxon>Eukaryota</taxon>
        <taxon>Metazoa</taxon>
        <taxon>Chordata</taxon>
        <taxon>Craniata</taxon>
        <taxon>Vertebrata</taxon>
        <taxon>Euteleostomi</taxon>
        <taxon>Actinopterygii</taxon>
        <taxon>Neopterygii</taxon>
        <taxon>Teleostei</taxon>
        <taxon>Ostariophysi</taxon>
        <taxon>Gymnotiformes</taxon>
        <taxon>Gymnotoidei</taxon>
        <taxon>Gymnotidae</taxon>
        <taxon>Electrophorus</taxon>
    </lineage>
</organism>
<comment type="caution">
    <text evidence="2">The sequence shown here is derived from an EMBL/GenBank/DDBJ whole genome shotgun (WGS) entry which is preliminary data.</text>
</comment>